<dbReference type="Proteomes" id="UP000658997">
    <property type="component" value="Unassembled WGS sequence"/>
</dbReference>
<organism evidence="8 9">
    <name type="scientific">Ustilago bromivora</name>
    <dbReference type="NCBI Taxonomy" id="307758"/>
    <lineage>
        <taxon>Eukaryota</taxon>
        <taxon>Fungi</taxon>
        <taxon>Dikarya</taxon>
        <taxon>Basidiomycota</taxon>
        <taxon>Ustilaginomycotina</taxon>
        <taxon>Ustilaginomycetes</taxon>
        <taxon>Ustilaginales</taxon>
        <taxon>Ustilaginaceae</taxon>
        <taxon>Ustilago</taxon>
    </lineage>
</organism>
<dbReference type="InterPro" id="IPR007599">
    <property type="entry name" value="DER1"/>
</dbReference>
<evidence type="ECO:0000256" key="6">
    <source>
        <dbReference type="ARBA" id="ARBA00023136"/>
    </source>
</evidence>
<comment type="subcellular location">
    <subcellularLocation>
        <location evidence="1 7">Endoplasmic reticulum membrane</location>
        <topology evidence="1 7">Multi-pass membrane protein</topology>
    </subcellularLocation>
</comment>
<comment type="caution">
    <text evidence="7">Lacks conserved residue(s) required for the propagation of feature annotation.</text>
</comment>
<accession>A0A8H8QUL3</accession>
<proteinExistence type="inferred from homology"/>
<evidence type="ECO:0000313" key="9">
    <source>
        <dbReference type="Proteomes" id="UP000658997"/>
    </source>
</evidence>
<evidence type="ECO:0000256" key="4">
    <source>
        <dbReference type="ARBA" id="ARBA00022824"/>
    </source>
</evidence>
<dbReference type="Pfam" id="PF04511">
    <property type="entry name" value="DER1"/>
    <property type="match status" value="1"/>
</dbReference>
<gene>
    <name evidence="8" type="ORF">UBRO2_05959</name>
</gene>
<comment type="function">
    <text evidence="7">May be involved in the degradation of misfolded endoplasmic reticulum (ER) luminal proteins.</text>
</comment>
<dbReference type="AlphaFoldDB" id="A0A8H8QUL3"/>
<evidence type="ECO:0000313" key="8">
    <source>
        <dbReference type="EMBL" id="SYW86239.1"/>
    </source>
</evidence>
<dbReference type="GO" id="GO:0006950">
    <property type="term" value="P:response to stress"/>
    <property type="evidence" value="ECO:0007669"/>
    <property type="project" value="UniProtKB-ARBA"/>
</dbReference>
<dbReference type="PANTHER" id="PTHR11009">
    <property type="entry name" value="DER1-LIKE PROTEIN, DERLIN"/>
    <property type="match status" value="1"/>
</dbReference>
<evidence type="ECO:0000256" key="1">
    <source>
        <dbReference type="ARBA" id="ARBA00004477"/>
    </source>
</evidence>
<dbReference type="EMBL" id="ULHB01000262">
    <property type="protein sequence ID" value="SYW86239.1"/>
    <property type="molecule type" value="Genomic_DNA"/>
</dbReference>
<name>A0A8H8QUL3_9BASI</name>
<evidence type="ECO:0000256" key="3">
    <source>
        <dbReference type="ARBA" id="ARBA00022692"/>
    </source>
</evidence>
<keyword evidence="4 7" id="KW-0256">Endoplasmic reticulum</keyword>
<keyword evidence="9" id="KW-1185">Reference proteome</keyword>
<evidence type="ECO:0000256" key="7">
    <source>
        <dbReference type="RuleBase" id="RU363059"/>
    </source>
</evidence>
<dbReference type="InterPro" id="IPR035952">
    <property type="entry name" value="Rhomboid-like_sf"/>
</dbReference>
<evidence type="ECO:0000256" key="2">
    <source>
        <dbReference type="ARBA" id="ARBA00008917"/>
    </source>
</evidence>
<keyword evidence="5 7" id="KW-1133">Transmembrane helix</keyword>
<dbReference type="SUPFAM" id="SSF144091">
    <property type="entry name" value="Rhomboid-like"/>
    <property type="match status" value="1"/>
</dbReference>
<keyword evidence="3 7" id="KW-0812">Transmembrane</keyword>
<evidence type="ECO:0000256" key="5">
    <source>
        <dbReference type="ARBA" id="ARBA00022989"/>
    </source>
</evidence>
<comment type="caution">
    <text evidence="8">The sequence shown here is derived from an EMBL/GenBank/DDBJ whole genome shotgun (WGS) entry which is preliminary data.</text>
</comment>
<feature type="transmembrane region" description="Helical" evidence="7">
    <location>
        <begin position="6"/>
        <end position="26"/>
    </location>
</feature>
<comment type="similarity">
    <text evidence="2 7">Belongs to the derlin family.</text>
</comment>
<keyword evidence="6 7" id="KW-0472">Membrane</keyword>
<reference evidence="8" key="1">
    <citation type="submission" date="2018-08" db="EMBL/GenBank/DDBJ databases">
        <authorList>
            <person name="Guldener U."/>
        </authorList>
    </citation>
    <scope>NUCLEOTIDE SEQUENCE</scope>
    <source>
        <strain evidence="8">UB2</strain>
    </source>
</reference>
<feature type="transmembrane region" description="Helical" evidence="7">
    <location>
        <begin position="47"/>
        <end position="72"/>
    </location>
</feature>
<sequence length="122" mass="13732">MDLESIPPITLIWASSTLIIALLEHTHTISSFQLFYTPSLVFRKYQFWRLLTAFLYFGPLGLDFIFHLFFFVRYSRMLEENSFGGRTGGRASLPVSPVAANSTAVFGQPIGVCTGVYLGEKK</sequence>
<protein>
    <recommendedName>
        <fullName evidence="7">Derlin</fullName>
    </recommendedName>
</protein>
<dbReference type="GO" id="GO:0005789">
    <property type="term" value="C:endoplasmic reticulum membrane"/>
    <property type="evidence" value="ECO:0007669"/>
    <property type="project" value="UniProtKB-SubCell"/>
</dbReference>